<evidence type="ECO:0000256" key="3">
    <source>
        <dbReference type="ARBA" id="ARBA00022737"/>
    </source>
</evidence>
<dbReference type="PROSITE" id="PS00598">
    <property type="entry name" value="CHROMO_1"/>
    <property type="match status" value="2"/>
</dbReference>
<evidence type="ECO:0000313" key="16">
    <source>
        <dbReference type="EMBL" id="KAJ8304090.1"/>
    </source>
</evidence>
<dbReference type="SUPFAM" id="SSF54160">
    <property type="entry name" value="Chromo domain-like"/>
    <property type="match status" value="2"/>
</dbReference>
<feature type="compositionally biased region" description="Low complexity" evidence="12">
    <location>
        <begin position="1299"/>
        <end position="1311"/>
    </location>
</feature>
<evidence type="ECO:0000259" key="14">
    <source>
        <dbReference type="PROSITE" id="PS51192"/>
    </source>
</evidence>
<feature type="compositionally biased region" description="Basic and acidic residues" evidence="12">
    <location>
        <begin position="1"/>
        <end position="10"/>
    </location>
</feature>
<protein>
    <recommendedName>
        <fullName evidence="18">DNA helicase</fullName>
    </recommendedName>
</protein>
<dbReference type="Gene3D" id="1.10.10.60">
    <property type="entry name" value="Homeodomain-like"/>
    <property type="match status" value="1"/>
</dbReference>
<evidence type="ECO:0000256" key="10">
    <source>
        <dbReference type="ARBA" id="ARBA00023242"/>
    </source>
</evidence>
<dbReference type="InterPro" id="IPR014001">
    <property type="entry name" value="Helicase_ATP-bd"/>
</dbReference>
<feature type="domain" description="Helicase C-terminal" evidence="15">
    <location>
        <begin position="799"/>
        <end position="950"/>
    </location>
</feature>
<accession>A0ABQ9EKN2</accession>
<keyword evidence="8" id="KW-0238">DNA-binding</keyword>
<evidence type="ECO:0000259" key="13">
    <source>
        <dbReference type="PROSITE" id="PS50013"/>
    </source>
</evidence>
<dbReference type="SUPFAM" id="SSF52540">
    <property type="entry name" value="P-loop containing nucleoside triphosphate hydrolases"/>
    <property type="match status" value="2"/>
</dbReference>
<feature type="region of interest" description="Disordered" evidence="12">
    <location>
        <begin position="1"/>
        <end position="287"/>
    </location>
</feature>
<name>A0ABQ9EKN2_TEGGR</name>
<dbReference type="InterPro" id="IPR056302">
    <property type="entry name" value="CHD1-2/Hrp3_HTH"/>
</dbReference>
<comment type="caution">
    <text evidence="16">The sequence shown here is derived from an EMBL/GenBank/DDBJ whole genome shotgun (WGS) entry which is preliminary data.</text>
</comment>
<feature type="region of interest" description="Disordered" evidence="12">
    <location>
        <begin position="1029"/>
        <end position="1049"/>
    </location>
</feature>
<feature type="compositionally biased region" description="Basic and acidic residues" evidence="12">
    <location>
        <begin position="1573"/>
        <end position="1590"/>
    </location>
</feature>
<feature type="compositionally biased region" description="Basic and acidic residues" evidence="12">
    <location>
        <begin position="108"/>
        <end position="117"/>
    </location>
</feature>
<dbReference type="InterPro" id="IPR038718">
    <property type="entry name" value="SNF2-like_sf"/>
</dbReference>
<dbReference type="InterPro" id="IPR016197">
    <property type="entry name" value="Chromo-like_dom_sf"/>
</dbReference>
<dbReference type="InterPro" id="IPR000953">
    <property type="entry name" value="Chromo/chromo_shadow_dom"/>
</dbReference>
<feature type="compositionally biased region" description="Basic residues" evidence="12">
    <location>
        <begin position="1547"/>
        <end position="1572"/>
    </location>
</feature>
<keyword evidence="3" id="KW-0677">Repeat</keyword>
<dbReference type="EMBL" id="JARBDR010000903">
    <property type="protein sequence ID" value="KAJ8304090.1"/>
    <property type="molecule type" value="Genomic_DNA"/>
</dbReference>
<dbReference type="InterPro" id="IPR023780">
    <property type="entry name" value="Chromo_domain"/>
</dbReference>
<keyword evidence="5" id="KW-0378">Hydrolase</keyword>
<dbReference type="SMART" id="SM01176">
    <property type="entry name" value="DUF4208"/>
    <property type="match status" value="1"/>
</dbReference>
<organism evidence="16 17">
    <name type="scientific">Tegillarca granosa</name>
    <name type="common">Malaysian cockle</name>
    <name type="synonym">Anadara granosa</name>
    <dbReference type="NCBI Taxonomy" id="220873"/>
    <lineage>
        <taxon>Eukaryota</taxon>
        <taxon>Metazoa</taxon>
        <taxon>Spiralia</taxon>
        <taxon>Lophotrochozoa</taxon>
        <taxon>Mollusca</taxon>
        <taxon>Bivalvia</taxon>
        <taxon>Autobranchia</taxon>
        <taxon>Pteriomorphia</taxon>
        <taxon>Arcoida</taxon>
        <taxon>Arcoidea</taxon>
        <taxon>Arcidae</taxon>
        <taxon>Tegillarca</taxon>
    </lineage>
</organism>
<evidence type="ECO:0000256" key="9">
    <source>
        <dbReference type="ARBA" id="ARBA00023163"/>
    </source>
</evidence>
<dbReference type="SMART" id="SM00490">
    <property type="entry name" value="HELICc"/>
    <property type="match status" value="1"/>
</dbReference>
<dbReference type="InterPro" id="IPR049730">
    <property type="entry name" value="SNF2/RAD54-like_C"/>
</dbReference>
<evidence type="ECO:0000256" key="4">
    <source>
        <dbReference type="ARBA" id="ARBA00022741"/>
    </source>
</evidence>
<proteinExistence type="inferred from homology"/>
<dbReference type="Gene3D" id="3.40.50.300">
    <property type="entry name" value="P-loop containing nucleotide triphosphate hydrolases"/>
    <property type="match status" value="1"/>
</dbReference>
<dbReference type="InterPro" id="IPR040793">
    <property type="entry name" value="CDH1_2_SANT_HL1"/>
</dbReference>
<dbReference type="InterPro" id="IPR001650">
    <property type="entry name" value="Helicase_C-like"/>
</dbReference>
<evidence type="ECO:0000256" key="2">
    <source>
        <dbReference type="ARBA" id="ARBA00007025"/>
    </source>
</evidence>
<gene>
    <name evidence="16" type="ORF">KUTeg_017673</name>
</gene>
<feature type="compositionally biased region" description="Polar residues" evidence="12">
    <location>
        <begin position="1700"/>
        <end position="1713"/>
    </location>
</feature>
<feature type="compositionally biased region" description="Basic and acidic residues" evidence="12">
    <location>
        <begin position="77"/>
        <end position="91"/>
    </location>
</feature>
<feature type="compositionally biased region" description="Basic and acidic residues" evidence="12">
    <location>
        <begin position="1369"/>
        <end position="1392"/>
    </location>
</feature>
<dbReference type="PROSITE" id="PS51194">
    <property type="entry name" value="HELICASE_CTER"/>
    <property type="match status" value="1"/>
</dbReference>
<dbReference type="SMART" id="SM00487">
    <property type="entry name" value="DEXDc"/>
    <property type="match status" value="1"/>
</dbReference>
<reference evidence="16 17" key="1">
    <citation type="submission" date="2022-12" db="EMBL/GenBank/DDBJ databases">
        <title>Chromosome-level genome of Tegillarca granosa.</title>
        <authorList>
            <person name="Kim J."/>
        </authorList>
    </citation>
    <scope>NUCLEOTIDE SEQUENCE [LARGE SCALE GENOMIC DNA]</scope>
    <source>
        <strain evidence="16">Teg-2019</strain>
        <tissue evidence="16">Adductor muscle</tissue>
    </source>
</reference>
<feature type="domain" description="Chromo" evidence="13">
    <location>
        <begin position="282"/>
        <end position="374"/>
    </location>
</feature>
<dbReference type="CDD" id="cd18793">
    <property type="entry name" value="SF2_C_SNF"/>
    <property type="match status" value="1"/>
</dbReference>
<feature type="domain" description="Helicase ATP-binding" evidence="14">
    <location>
        <begin position="506"/>
        <end position="676"/>
    </location>
</feature>
<evidence type="ECO:0000313" key="17">
    <source>
        <dbReference type="Proteomes" id="UP001217089"/>
    </source>
</evidence>
<feature type="region of interest" description="Disordered" evidence="12">
    <location>
        <begin position="1357"/>
        <end position="1407"/>
    </location>
</feature>
<feature type="region of interest" description="Disordered" evidence="12">
    <location>
        <begin position="1295"/>
        <end position="1339"/>
    </location>
</feature>
<feature type="compositionally biased region" description="Basic residues" evidence="12">
    <location>
        <begin position="189"/>
        <end position="223"/>
    </location>
</feature>
<comment type="subcellular location">
    <subcellularLocation>
        <location evidence="1">Nucleus</location>
    </subcellularLocation>
</comment>
<dbReference type="Pfam" id="PF18375">
    <property type="entry name" value="CDH1_2_SANT_HL1"/>
    <property type="match status" value="1"/>
</dbReference>
<keyword evidence="6" id="KW-0067">ATP-binding</keyword>
<dbReference type="PROSITE" id="PS51192">
    <property type="entry name" value="HELICASE_ATP_BIND_1"/>
    <property type="match status" value="1"/>
</dbReference>
<feature type="region of interest" description="Disordered" evidence="12">
    <location>
        <begin position="1072"/>
        <end position="1112"/>
    </location>
</feature>
<evidence type="ECO:0000256" key="11">
    <source>
        <dbReference type="ARBA" id="ARBA00049360"/>
    </source>
</evidence>
<evidence type="ECO:0000256" key="7">
    <source>
        <dbReference type="ARBA" id="ARBA00023015"/>
    </source>
</evidence>
<evidence type="ECO:0000256" key="1">
    <source>
        <dbReference type="ARBA" id="ARBA00004123"/>
    </source>
</evidence>
<dbReference type="Pfam" id="PF00385">
    <property type="entry name" value="Chromo"/>
    <property type="match status" value="2"/>
</dbReference>
<dbReference type="InterPro" id="IPR025260">
    <property type="entry name" value="CHD1-like_C"/>
</dbReference>
<keyword evidence="9" id="KW-0804">Transcription</keyword>
<keyword evidence="4" id="KW-0547">Nucleotide-binding</keyword>
<feature type="compositionally biased region" description="Acidic residues" evidence="12">
    <location>
        <begin position="1085"/>
        <end position="1096"/>
    </location>
</feature>
<dbReference type="Pfam" id="PF23588">
    <property type="entry name" value="HTH_CHD1_Hrp3"/>
    <property type="match status" value="1"/>
</dbReference>
<dbReference type="Proteomes" id="UP001217089">
    <property type="component" value="Unassembled WGS sequence"/>
</dbReference>
<keyword evidence="7" id="KW-0805">Transcription regulation</keyword>
<feature type="compositionally biased region" description="Acidic residues" evidence="12">
    <location>
        <begin position="255"/>
        <end position="277"/>
    </location>
</feature>
<feature type="domain" description="Chromo" evidence="13">
    <location>
        <begin position="399"/>
        <end position="465"/>
    </location>
</feature>
<dbReference type="Gene3D" id="3.40.50.10810">
    <property type="entry name" value="Tandem AAA-ATPase domain"/>
    <property type="match status" value="1"/>
</dbReference>
<dbReference type="Pfam" id="PF00271">
    <property type="entry name" value="Helicase_C"/>
    <property type="match status" value="1"/>
</dbReference>
<dbReference type="PANTHER" id="PTHR45623:SF14">
    <property type="entry name" value="CHROMODOMAIN-HELICASE-DNA-BINDING PROTEIN 1"/>
    <property type="match status" value="1"/>
</dbReference>
<dbReference type="InterPro" id="IPR023779">
    <property type="entry name" value="Chromodomain_CS"/>
</dbReference>
<evidence type="ECO:0000259" key="15">
    <source>
        <dbReference type="PROSITE" id="PS51194"/>
    </source>
</evidence>
<dbReference type="PANTHER" id="PTHR45623">
    <property type="entry name" value="CHROMODOMAIN-HELICASE-DNA-BINDING PROTEIN 3-RELATED-RELATED"/>
    <property type="match status" value="1"/>
</dbReference>
<dbReference type="PROSITE" id="PS50013">
    <property type="entry name" value="CHROMO_2"/>
    <property type="match status" value="2"/>
</dbReference>
<dbReference type="Gene3D" id="2.40.50.40">
    <property type="match status" value="2"/>
</dbReference>
<comment type="catalytic activity">
    <reaction evidence="11">
        <text>ATP + H2O = ADP + phosphate + H(+)</text>
        <dbReference type="Rhea" id="RHEA:13065"/>
        <dbReference type="ChEBI" id="CHEBI:15377"/>
        <dbReference type="ChEBI" id="CHEBI:15378"/>
        <dbReference type="ChEBI" id="CHEBI:30616"/>
        <dbReference type="ChEBI" id="CHEBI:43474"/>
        <dbReference type="ChEBI" id="CHEBI:456216"/>
    </reaction>
</comment>
<dbReference type="InterPro" id="IPR000330">
    <property type="entry name" value="SNF2_N"/>
</dbReference>
<feature type="compositionally biased region" description="Basic and acidic residues" evidence="12">
    <location>
        <begin position="1615"/>
        <end position="1641"/>
    </location>
</feature>
<evidence type="ECO:0000256" key="5">
    <source>
        <dbReference type="ARBA" id="ARBA00022801"/>
    </source>
</evidence>
<feature type="compositionally biased region" description="Low complexity" evidence="12">
    <location>
        <begin position="64"/>
        <end position="75"/>
    </location>
</feature>
<dbReference type="Pfam" id="PF13907">
    <property type="entry name" value="CHD1-like_C"/>
    <property type="match status" value="1"/>
</dbReference>
<dbReference type="CDD" id="cd18666">
    <property type="entry name" value="CD1_tandem_CHD1-2_like"/>
    <property type="match status" value="1"/>
</dbReference>
<sequence>MDISQKRHVEISPSTVDFSSPLFGPPTTSSGDKLSDRKKRLSSESSAGKSGGKDNSSDRDESDSGNSSSNSSDSGSESEHDTLKNESKVEDTDSQSVQSGVGKRGRPRKQDIVEIKEILQTNPDLIGFGLRRSERAKKEVVRYSAQGSDSEDGTKRKRKGRRNSEEWNGSDDSDSDSSSAEDYKPPKQTNKRVNARNARRGRQKRAGRPAKKPAGRQRKRSGRRLSDSFESDSSDDDTSRFSSRSTSKKVSYKEESDDQTDSDDLIEVEQTEEVDEESEKRESIEKVLNQRVGRKGATGSKTTIYNVQDCGDPNDGFNPETEESEVQFLIKWKGWAHIHNTWETMENLKEQKVNGFKKLENFLKKEEEIQEWKDNASPEDVEYFECQQEMMQDLIHQYYEIERIIAQSSQKNANENNGYPDYFCKWQGLPYSECTWEEGELLSRRCQSMVDEFLARNKSQKIPTKLSRVLKVRPKFSVMKLQPTFLGGAEKLELRDYQLNGINWMMQSWSKNNSVILADEMGLGKTIQTISFISILFNSYQLYGPFLIVVPLSTVVAWQREFKNWAPEINIVTYIGDIHSRNMIREYEWIHPGNKRLKFNVILTTYEILLKDKSFLGGINWALLAVDEAHRLKNDDSLLYKSLFEFQSNHRLLITGTPLQNSLRELWALLHFIMPDRFDCWEDFEEKHTTKDGFCALHKELTPFLLRRQKKDVEKSLPAKTEQILRVEMTSLQKQYYKWILTKNYKALSKGMKGNIGSFINIVMELKKCCNHTQLVRPEEEAQMDKMQALIKGSGKLLLLDKLLRRLKDTGHRVLIFSQMVRMLDILAEYLQARRFAFQRLDGSIRGDIRKQALDHFNAEGSQDFCFLLSTRAGGLGINLATADTVIIFDSDWNPQNDLQAQSRAHRIGQKSQVSVYRLVTKGSVEEDIVERAKRKMVLDHLVIQRMDTTGRTVLNRGAVPSSTPFNKDELSAILKFGAEELFKENEDEEEPQVDIDEILKRAETREVEDTTAGDELLSQFKVVSFENLEEEDSDLDNPPSNYNEDTGKDWDSIIPELILHMLQLQLEYDSDDNKRKKKKKKDIEESESSEDSEDEDRPKKRGRPRVSGKDAVRGFTEKEIRHFIKSYKKFGSPLTRLDAIACDAELQEKSESDLRKLAEMLKKGTEKKKTNRGPSFKLGAVTVNAQTVIKAEQDLEPLVITIPSNKEERKKFELSCRVKAVHWDCVWDVEEDSNLLKGIYEYGIGSWEAIKMDPDLNLHDKILPDGGDLKPQGKHLQTRCEYLLKVLKKNLEQEGKVTSKATSNTSATTTKSRKKRKPKSKAEIIGNDFSDSDSGDSKLINKTSVKNIDSSSVDTIITNKKHKHNKKDHNEKHEIKHDEDETTKDSVDFKEKKKKKKEKKAKKDDGPIHITTSETVAIASEEMGTDLPIEVFTKCKEMMRPVKRALKRLDNPDEGLSEKEQVIHTRHCLLKIGDRINDCMADYNDPEIIKQWRSYLWTFVSKFTEFDAKKLHKLYKHAYRKREEEKEKEESQDQHGSNDKSQDSKSHKRSHDHMDHHHKSRDGHGHKKRSHQEHWNRDHKKFNNDRRDNSINSHQFHRDHNNSSNFSSLQHRHDRPDHHGHYRSNRSEFQGDRSEHHRPGDYGQFGHRGDYGGSGAAGGYPRSGSDGYQSHQDRKRKGDDFYERRALKDPRMMDDHSSRQNSYSNSDNFAKH</sequence>
<keyword evidence="10" id="KW-0539">Nucleus</keyword>
<evidence type="ECO:0008006" key="18">
    <source>
        <dbReference type="Google" id="ProtNLM"/>
    </source>
</evidence>
<evidence type="ECO:0000256" key="6">
    <source>
        <dbReference type="ARBA" id="ARBA00022840"/>
    </source>
</evidence>
<keyword evidence="17" id="KW-1185">Reference proteome</keyword>
<dbReference type="SMART" id="SM00298">
    <property type="entry name" value="CHROMO"/>
    <property type="match status" value="2"/>
</dbReference>
<feature type="compositionally biased region" description="Basic and acidic residues" evidence="12">
    <location>
        <begin position="1523"/>
        <end position="1546"/>
    </location>
</feature>
<dbReference type="InterPro" id="IPR027417">
    <property type="entry name" value="P-loop_NTPase"/>
</dbReference>
<dbReference type="Gene3D" id="6.10.140.1440">
    <property type="match status" value="1"/>
</dbReference>
<feature type="compositionally biased region" description="Basic and acidic residues" evidence="12">
    <location>
        <begin position="1677"/>
        <end position="1699"/>
    </location>
</feature>
<feature type="region of interest" description="Disordered" evidence="12">
    <location>
        <begin position="1523"/>
        <end position="1713"/>
    </location>
</feature>
<evidence type="ECO:0000256" key="8">
    <source>
        <dbReference type="ARBA" id="ARBA00023125"/>
    </source>
</evidence>
<evidence type="ECO:0000256" key="12">
    <source>
        <dbReference type="SAM" id="MobiDB-lite"/>
    </source>
</evidence>
<dbReference type="Pfam" id="PF00176">
    <property type="entry name" value="SNF2-rel_dom"/>
    <property type="match status" value="1"/>
</dbReference>
<feature type="compositionally biased region" description="Basic and acidic residues" evidence="12">
    <location>
        <begin position="131"/>
        <end position="141"/>
    </location>
</feature>
<comment type="similarity">
    <text evidence="2">Belongs to the SNF2/RAD54 helicase family.</text>
</comment>